<protein>
    <submittedName>
        <fullName evidence="1">Uncharacterized protein</fullName>
    </submittedName>
</protein>
<dbReference type="Proteomes" id="UP000321291">
    <property type="component" value="Chromosome"/>
</dbReference>
<dbReference type="OrthoDB" id="650691at2"/>
<keyword evidence="2" id="KW-1185">Reference proteome</keyword>
<dbReference type="EMBL" id="CP042434">
    <property type="protein sequence ID" value="QEC73473.1"/>
    <property type="molecule type" value="Genomic_DNA"/>
</dbReference>
<gene>
    <name evidence="1" type="ORF">FSB73_19245</name>
</gene>
<sequence length="342" mass="38696">MTPNKTPPAAPLFCSTTELKSVSRLLQRSLPVMLVLLCWLAPATRSQAQFVQQTDSLRPGDTILANQSLTLPVVIVNSVNAGQLIRRIKNDTSFYKAFKTLHILSYHSSNHIEVYNKKGKVKASYKSQANQIRQGNCRTTQIEHQETTGDFFDRKGGYNYTVGELYAGLFFAKGKVCGENNIVKGQMNFETSGLSGIEKKKEQLKMLFFNPGRKIPGIPFIGDKLDLYDKDALQKYNYRLDTITYGAHHGYEFTITPKPGARGVVIDYMRTIFDAETLNVLYRSYSLSYKAGVYDFDVKMQVKLDIRQGLLVPVQLYYKGNWSVLFKGRERASFSASLSDFH</sequence>
<dbReference type="AlphaFoldDB" id="A0A5B8VQE6"/>
<evidence type="ECO:0000313" key="2">
    <source>
        <dbReference type="Proteomes" id="UP000321291"/>
    </source>
</evidence>
<dbReference type="RefSeq" id="WP_146785927.1">
    <property type="nucleotide sequence ID" value="NZ_CP042434.1"/>
</dbReference>
<evidence type="ECO:0000313" key="1">
    <source>
        <dbReference type="EMBL" id="QEC73473.1"/>
    </source>
</evidence>
<organism evidence="1 2">
    <name type="scientific">Arachidicoccus ginsenosidivorans</name>
    <dbReference type="NCBI Taxonomy" id="496057"/>
    <lineage>
        <taxon>Bacteria</taxon>
        <taxon>Pseudomonadati</taxon>
        <taxon>Bacteroidota</taxon>
        <taxon>Chitinophagia</taxon>
        <taxon>Chitinophagales</taxon>
        <taxon>Chitinophagaceae</taxon>
        <taxon>Arachidicoccus</taxon>
    </lineage>
</organism>
<proteinExistence type="predicted"/>
<accession>A0A5B8VQE6</accession>
<reference evidence="1 2" key="1">
    <citation type="journal article" date="2017" name="Int. J. Syst. Evol. Microbiol.">
        <title>Arachidicoccus ginsenosidivorans sp. nov., with ginsenoside-converting activity isolated from ginseng cultivating soil.</title>
        <authorList>
            <person name="Siddiqi M.Z."/>
            <person name="Aslam Z."/>
            <person name="Im W.T."/>
        </authorList>
    </citation>
    <scope>NUCLEOTIDE SEQUENCE [LARGE SCALE GENOMIC DNA]</scope>
    <source>
        <strain evidence="1 2">Gsoil 809</strain>
    </source>
</reference>
<name>A0A5B8VQE6_9BACT</name>
<dbReference type="KEGG" id="agi:FSB73_19245"/>